<dbReference type="PANTHER" id="PTHR22754:SF32">
    <property type="entry name" value="DISCO-INTERACTING PROTEIN 2"/>
    <property type="match status" value="1"/>
</dbReference>
<comment type="similarity">
    <text evidence="1">Belongs to the ATP-dependent AMP-binding enzyme family.</text>
</comment>
<dbReference type="Gene3D" id="3.30.300.30">
    <property type="match status" value="1"/>
</dbReference>
<evidence type="ECO:0000256" key="4">
    <source>
        <dbReference type="ARBA" id="ARBA00023098"/>
    </source>
</evidence>
<keyword evidence="4" id="KW-0443">Lipid metabolism</keyword>
<dbReference type="SUPFAM" id="SSF56801">
    <property type="entry name" value="Acetyl-CoA synthetase-like"/>
    <property type="match status" value="1"/>
</dbReference>
<feature type="domain" description="AMP-binding enzyme C-terminal" evidence="6">
    <location>
        <begin position="480"/>
        <end position="592"/>
    </location>
</feature>
<dbReference type="EMBL" id="PJNB01000001">
    <property type="protein sequence ID" value="PKW18102.1"/>
    <property type="molecule type" value="Genomic_DNA"/>
</dbReference>
<evidence type="ECO:0000313" key="8">
    <source>
        <dbReference type="Proteomes" id="UP000233786"/>
    </source>
</evidence>
<evidence type="ECO:0000256" key="3">
    <source>
        <dbReference type="ARBA" id="ARBA00022832"/>
    </source>
</evidence>
<protein>
    <submittedName>
        <fullName evidence="7">Acyl-CoA synthetase (AMP-forming)/AMP-acid ligase II</fullName>
    </submittedName>
</protein>
<dbReference type="PANTHER" id="PTHR22754">
    <property type="entry name" value="DISCO-INTERACTING PROTEIN 2 DIP2 -RELATED"/>
    <property type="match status" value="1"/>
</dbReference>
<dbReference type="InterPro" id="IPR040097">
    <property type="entry name" value="FAAL/FAAC"/>
</dbReference>
<dbReference type="CDD" id="cd05931">
    <property type="entry name" value="FAAL"/>
    <property type="match status" value="1"/>
</dbReference>
<dbReference type="InterPro" id="IPR025110">
    <property type="entry name" value="AMP-bd_C"/>
</dbReference>
<dbReference type="GO" id="GO:0006631">
    <property type="term" value="P:fatty acid metabolic process"/>
    <property type="evidence" value="ECO:0007669"/>
    <property type="project" value="UniProtKB-KW"/>
</dbReference>
<evidence type="ECO:0000256" key="1">
    <source>
        <dbReference type="ARBA" id="ARBA00006432"/>
    </source>
</evidence>
<dbReference type="GO" id="GO:0071766">
    <property type="term" value="P:Actinobacterium-type cell wall biogenesis"/>
    <property type="evidence" value="ECO:0007669"/>
    <property type="project" value="UniProtKB-ARBA"/>
</dbReference>
<dbReference type="RefSeq" id="WP_101376825.1">
    <property type="nucleotide sequence ID" value="NZ_CP061007.1"/>
</dbReference>
<proteinExistence type="inferred from homology"/>
<dbReference type="STRING" id="994479.GCA_000194155_06808"/>
<evidence type="ECO:0000259" key="5">
    <source>
        <dbReference type="Pfam" id="PF00501"/>
    </source>
</evidence>
<organism evidence="7 8">
    <name type="scientific">Saccharopolyspora spinosa</name>
    <dbReference type="NCBI Taxonomy" id="60894"/>
    <lineage>
        <taxon>Bacteria</taxon>
        <taxon>Bacillati</taxon>
        <taxon>Actinomycetota</taxon>
        <taxon>Actinomycetes</taxon>
        <taxon>Pseudonocardiales</taxon>
        <taxon>Pseudonocardiaceae</taxon>
        <taxon>Saccharopolyspora</taxon>
    </lineage>
</organism>
<keyword evidence="3" id="KW-0276">Fatty acid metabolism</keyword>
<accession>A0A2N3Y598</accession>
<feature type="domain" description="AMP-dependent synthetase/ligase" evidence="5">
    <location>
        <begin position="33"/>
        <end position="436"/>
    </location>
</feature>
<dbReference type="InterPro" id="IPR042099">
    <property type="entry name" value="ANL_N_sf"/>
</dbReference>
<dbReference type="PROSITE" id="PS00455">
    <property type="entry name" value="AMP_BINDING"/>
    <property type="match status" value="1"/>
</dbReference>
<dbReference type="Proteomes" id="UP000233786">
    <property type="component" value="Unassembled WGS sequence"/>
</dbReference>
<dbReference type="Pfam" id="PF00501">
    <property type="entry name" value="AMP-binding"/>
    <property type="match status" value="1"/>
</dbReference>
<keyword evidence="8" id="KW-1185">Reference proteome</keyword>
<comment type="caution">
    <text evidence="7">The sequence shown here is derived from an EMBL/GenBank/DDBJ whole genome shotgun (WGS) entry which is preliminary data.</text>
</comment>
<dbReference type="InterPro" id="IPR020845">
    <property type="entry name" value="AMP-binding_CS"/>
</dbReference>
<sequence>MNLEVEPDPNPASSLGAGTILSAFVDLHERDMNRELFVFVDDHGRDVESMTVRRLAHDAQRVRSLLDGEGLRRGDRALLVYLPSLHFISAFLGCLACGVIPVPVAPPNPLKLAQETGALSAVATSSGARVVLTHDAYQGAIDAALRARSLPPEVPEMPGIPWLATDSRYGGEVDVVEPRHWYIPDDPDEPVFLQYTSGSTGFPKGVIVSHRNISHELQFLAADLALGDDTVAVTWVPHFHDLGLISFLLNTIAGHSGRTYVMSPLSFLQRPSVWFDVMSRVRATHTSAPNFAYDLMVRKTTTQQRAEWDLSSVRVLGSSGEMVLPETMKRFWNAFLLTGLKPAAFHPGYGMAEHTLSLSMGSGGPLWVDKRELEKGRVEPVKADTTRDAAGFYGSGWVTKEDANVRIVDPATGKPRGPGQVGEIWVDSPTKAQGYWGLEDETREIFRARVADDDPREYLRTGDLGFFRNGELFVSGRLKELIVIRGHNYYPQDIEESVRGCHPLIRPGGVAAFSVPSAGSGQGERLIIFVETVAGTPFADNDQEITRAVRRAIRESHGIACDEVVVGAPGLVLKTTSGKVRRAACRTQYIQRLEEQSDE</sequence>
<name>A0A2N3Y598_SACSN</name>
<dbReference type="OrthoDB" id="3671040at2"/>
<dbReference type="Pfam" id="PF23024">
    <property type="entry name" value="AMP-dom_DIP2-like"/>
    <property type="match status" value="1"/>
</dbReference>
<dbReference type="Gene3D" id="3.40.50.12780">
    <property type="entry name" value="N-terminal domain of ligase-like"/>
    <property type="match status" value="1"/>
</dbReference>
<evidence type="ECO:0000259" key="6">
    <source>
        <dbReference type="Pfam" id="PF23024"/>
    </source>
</evidence>
<dbReference type="AlphaFoldDB" id="A0A2N3Y598"/>
<dbReference type="InterPro" id="IPR000873">
    <property type="entry name" value="AMP-dep_synth/lig_dom"/>
</dbReference>
<dbReference type="InterPro" id="IPR045851">
    <property type="entry name" value="AMP-bd_C_sf"/>
</dbReference>
<dbReference type="GO" id="GO:0016874">
    <property type="term" value="F:ligase activity"/>
    <property type="evidence" value="ECO:0007669"/>
    <property type="project" value="UniProtKB-KW"/>
</dbReference>
<keyword evidence="2 7" id="KW-0436">Ligase</keyword>
<evidence type="ECO:0000256" key="2">
    <source>
        <dbReference type="ARBA" id="ARBA00022598"/>
    </source>
</evidence>
<gene>
    <name evidence="7" type="ORF">A8926_6163</name>
</gene>
<evidence type="ECO:0000313" key="7">
    <source>
        <dbReference type="EMBL" id="PKW18102.1"/>
    </source>
</evidence>
<reference evidence="7" key="1">
    <citation type="submission" date="2017-12" db="EMBL/GenBank/DDBJ databases">
        <title>Sequencing the genomes of 1000 Actinobacteria strains.</title>
        <authorList>
            <person name="Klenk H.-P."/>
        </authorList>
    </citation>
    <scope>NUCLEOTIDE SEQUENCE [LARGE SCALE GENOMIC DNA]</scope>
    <source>
        <strain evidence="7">DSM 44228</strain>
    </source>
</reference>
<dbReference type="GO" id="GO:0008610">
    <property type="term" value="P:lipid biosynthetic process"/>
    <property type="evidence" value="ECO:0007669"/>
    <property type="project" value="InterPro"/>
</dbReference>